<dbReference type="PANTHER" id="PTHR42852">
    <property type="entry name" value="THIOL:DISULFIDE INTERCHANGE PROTEIN DSBE"/>
    <property type="match status" value="1"/>
</dbReference>
<dbReference type="Proteomes" id="UP000239532">
    <property type="component" value="Unassembled WGS sequence"/>
</dbReference>
<comment type="caution">
    <text evidence="2">The sequence shown here is derived from an EMBL/GenBank/DDBJ whole genome shotgun (WGS) entry which is preliminary data.</text>
</comment>
<dbReference type="PANTHER" id="PTHR42852:SF13">
    <property type="entry name" value="PROTEIN DIPZ"/>
    <property type="match status" value="1"/>
</dbReference>
<accession>A0A2S9WUK2</accession>
<dbReference type="Pfam" id="PF00578">
    <property type="entry name" value="AhpC-TSA"/>
    <property type="match status" value="1"/>
</dbReference>
<reference evidence="2 3" key="1">
    <citation type="submission" date="2016-11" db="EMBL/GenBank/DDBJ databases">
        <title>Trade-off between light-utilization and light-protection in marine flavobacteria.</title>
        <authorList>
            <person name="Kumagai Y."/>
        </authorList>
    </citation>
    <scope>NUCLEOTIDE SEQUENCE [LARGE SCALE GENOMIC DNA]</scope>
    <source>
        <strain evidence="2 3">JCM 17109</strain>
    </source>
</reference>
<organism evidence="2 3">
    <name type="scientific">Nonlabens agnitus</name>
    <dbReference type="NCBI Taxonomy" id="870484"/>
    <lineage>
        <taxon>Bacteria</taxon>
        <taxon>Pseudomonadati</taxon>
        <taxon>Bacteroidota</taxon>
        <taxon>Flavobacteriia</taxon>
        <taxon>Flavobacteriales</taxon>
        <taxon>Flavobacteriaceae</taxon>
        <taxon>Nonlabens</taxon>
    </lineage>
</organism>
<dbReference type="InterPro" id="IPR013766">
    <property type="entry name" value="Thioredoxin_domain"/>
</dbReference>
<dbReference type="InterPro" id="IPR036249">
    <property type="entry name" value="Thioredoxin-like_sf"/>
</dbReference>
<evidence type="ECO:0000259" key="1">
    <source>
        <dbReference type="PROSITE" id="PS51352"/>
    </source>
</evidence>
<evidence type="ECO:0000313" key="3">
    <source>
        <dbReference type="Proteomes" id="UP000239532"/>
    </source>
</evidence>
<dbReference type="EMBL" id="MQUC01000003">
    <property type="protein sequence ID" value="PRP67139.1"/>
    <property type="molecule type" value="Genomic_DNA"/>
</dbReference>
<feature type="domain" description="Thioredoxin" evidence="1">
    <location>
        <begin position="238"/>
        <end position="382"/>
    </location>
</feature>
<gene>
    <name evidence="2" type="ORF">BST86_08530</name>
</gene>
<name>A0A2S9WUK2_9FLAO</name>
<dbReference type="GO" id="GO:0016491">
    <property type="term" value="F:oxidoreductase activity"/>
    <property type="evidence" value="ECO:0007669"/>
    <property type="project" value="InterPro"/>
</dbReference>
<dbReference type="CDD" id="cd02966">
    <property type="entry name" value="TlpA_like_family"/>
    <property type="match status" value="1"/>
</dbReference>
<dbReference type="SUPFAM" id="SSF52833">
    <property type="entry name" value="Thioredoxin-like"/>
    <property type="match status" value="1"/>
</dbReference>
<dbReference type="AlphaFoldDB" id="A0A2S9WUK2"/>
<sequence length="382" mass="45668">MTFLLSCQEEKSIDLIIENFEKQVEKNKSWEYDINYKMKYFSSDEDTLNYNSNVRLIKHKNDTIFGGSFWIKNDSIDRYYDLENIYIINHKQKKITKFFPHKGQDWAINGNTISGVLDSYFLKANRLSKYWKDSTTVARLTDTIFRDSNRNAIKFRFKDNLPIEKQRKIFFFNEDDNLKNIIYSVKFQNEHQYNEWHFTNEKYNSITDSDLQLELSNLIDSYKIEDYKETDPKEMEPIANGIEAPVFEGFNFQLNDSISLKDYRNKYVLVDFWYKDCFPCIKAIASLNKIRTEYSKNDLAILGLNPYDNKEKDKEKLEEFIEINEMNYPTIFVDNEVTKIYNVRAYPTFYIIDTNGEIVYSKIGHSEKNEKEIDSLLNKWIK</sequence>
<dbReference type="InterPro" id="IPR050553">
    <property type="entry name" value="Thioredoxin_ResA/DsbE_sf"/>
</dbReference>
<dbReference type="Gene3D" id="3.40.30.10">
    <property type="entry name" value="Glutaredoxin"/>
    <property type="match status" value="1"/>
</dbReference>
<protein>
    <recommendedName>
        <fullName evidence="1">Thioredoxin domain-containing protein</fullName>
    </recommendedName>
</protein>
<dbReference type="PROSITE" id="PS51352">
    <property type="entry name" value="THIOREDOXIN_2"/>
    <property type="match status" value="1"/>
</dbReference>
<dbReference type="GO" id="GO:0016209">
    <property type="term" value="F:antioxidant activity"/>
    <property type="evidence" value="ECO:0007669"/>
    <property type="project" value="InterPro"/>
</dbReference>
<proteinExistence type="predicted"/>
<keyword evidence="3" id="KW-1185">Reference proteome</keyword>
<dbReference type="InterPro" id="IPR000866">
    <property type="entry name" value="AhpC/TSA"/>
</dbReference>
<evidence type="ECO:0000313" key="2">
    <source>
        <dbReference type="EMBL" id="PRP67139.1"/>
    </source>
</evidence>